<feature type="domain" description="NTF2-like N-terminal transpeptidase" evidence="2">
    <location>
        <begin position="55"/>
        <end position="155"/>
    </location>
</feature>
<dbReference type="EMBL" id="CP128400">
    <property type="protein sequence ID" value="WJW68593.1"/>
    <property type="molecule type" value="Genomic_DNA"/>
</dbReference>
<reference evidence="4" key="2">
    <citation type="journal article" date="2024" name="Nature">
        <title>Anoxygenic phototroph of the Chloroflexota uses a type I reaction centre.</title>
        <authorList>
            <person name="Tsuji J.M."/>
            <person name="Shaw N.A."/>
            <person name="Nagashima S."/>
            <person name="Venkiteswaran J.J."/>
            <person name="Schiff S.L."/>
            <person name="Watanabe T."/>
            <person name="Fukui M."/>
            <person name="Hanada S."/>
            <person name="Tank M."/>
            <person name="Neufeld J.D."/>
        </authorList>
    </citation>
    <scope>NUCLEOTIDE SEQUENCE</scope>
    <source>
        <strain evidence="4">L227-S17</strain>
    </source>
</reference>
<dbReference type="Gene3D" id="3.10.450.50">
    <property type="match status" value="1"/>
</dbReference>
<keyword evidence="1" id="KW-0472">Membrane</keyword>
<evidence type="ECO:0000259" key="2">
    <source>
        <dbReference type="Pfam" id="PF05223"/>
    </source>
</evidence>
<dbReference type="GO" id="GO:0046677">
    <property type="term" value="P:response to antibiotic"/>
    <property type="evidence" value="ECO:0007669"/>
    <property type="project" value="InterPro"/>
</dbReference>
<evidence type="ECO:0000313" key="5">
    <source>
        <dbReference type="Proteomes" id="UP000521676"/>
    </source>
</evidence>
<keyword evidence="6" id="KW-1185">Reference proteome</keyword>
<feature type="transmembrane region" description="Helical" evidence="1">
    <location>
        <begin position="20"/>
        <end position="43"/>
    </location>
</feature>
<dbReference type="Pfam" id="PF05223">
    <property type="entry name" value="MecA_N"/>
    <property type="match status" value="1"/>
</dbReference>
<sequence length="169" mass="19174">MNEPVTKPSENPGKPKERDYFLMVIVGGIGLLTLLAIVSLFLLRPTPPEISENSPGGVAQSYINAYNNRDYDKAYDLLDSALQKRISRQNYKNSIYQQNSQNISVSIKSENINGNNASVILEIRHYNQFSPFANGESWNEDSTMSLSLENGVWRIGNLNYPYGFQYWLN</sequence>
<dbReference type="InterPro" id="IPR032710">
    <property type="entry name" value="NTF2-like_dom_sf"/>
</dbReference>
<keyword evidence="1" id="KW-0812">Transmembrane</keyword>
<protein>
    <recommendedName>
        <fullName evidence="2">NTF2-like N-terminal transpeptidase domain-containing protein</fullName>
    </recommendedName>
</protein>
<dbReference type="EMBL" id="JACATZ010000003">
    <property type="protein sequence ID" value="NWJ48663.1"/>
    <property type="molecule type" value="Genomic_DNA"/>
</dbReference>
<organism evidence="3 5">
    <name type="scientific">Candidatus Chlorohelix allophototropha</name>
    <dbReference type="NCBI Taxonomy" id="3003348"/>
    <lineage>
        <taxon>Bacteria</taxon>
        <taxon>Bacillati</taxon>
        <taxon>Chloroflexota</taxon>
        <taxon>Chloroflexia</taxon>
        <taxon>Candidatus Chloroheliales</taxon>
        <taxon>Candidatus Chloroheliaceae</taxon>
        <taxon>Candidatus Chlorohelix</taxon>
    </lineage>
</organism>
<dbReference type="SUPFAM" id="SSF54427">
    <property type="entry name" value="NTF2-like"/>
    <property type="match status" value="1"/>
</dbReference>
<name>A0A8T7M9I1_9CHLR</name>
<gene>
    <name evidence="3" type="ORF">HXX08_22615</name>
    <name evidence="4" type="ORF">OZ401_004207</name>
</gene>
<dbReference type="Proteomes" id="UP001431572">
    <property type="component" value="Chromosome 2"/>
</dbReference>
<evidence type="ECO:0000313" key="3">
    <source>
        <dbReference type="EMBL" id="NWJ48663.1"/>
    </source>
</evidence>
<evidence type="ECO:0000313" key="6">
    <source>
        <dbReference type="Proteomes" id="UP001431572"/>
    </source>
</evidence>
<proteinExistence type="predicted"/>
<dbReference type="Proteomes" id="UP000521676">
    <property type="component" value="Unassembled WGS sequence"/>
</dbReference>
<reference evidence="3 5" key="1">
    <citation type="submission" date="2020-06" db="EMBL/GenBank/DDBJ databases">
        <title>Anoxygenic phototrophic Chloroflexota member uses a Type I reaction center.</title>
        <authorList>
            <person name="Tsuji J.M."/>
            <person name="Shaw N.A."/>
            <person name="Nagashima S."/>
            <person name="Venkiteswaran J."/>
            <person name="Schiff S.L."/>
            <person name="Hanada S."/>
            <person name="Tank M."/>
            <person name="Neufeld J.D."/>
        </authorList>
    </citation>
    <scope>NUCLEOTIDE SEQUENCE [LARGE SCALE GENOMIC DNA]</scope>
    <source>
        <strain evidence="3">L227-S17</strain>
    </source>
</reference>
<dbReference type="InterPro" id="IPR007887">
    <property type="entry name" value="MecA_N"/>
</dbReference>
<accession>A0A8T7M9I1</accession>
<dbReference type="AlphaFoldDB" id="A0A8T7M9I1"/>
<evidence type="ECO:0000256" key="1">
    <source>
        <dbReference type="SAM" id="Phobius"/>
    </source>
</evidence>
<keyword evidence="1" id="KW-1133">Transmembrane helix</keyword>
<dbReference type="RefSeq" id="WP_341470498.1">
    <property type="nucleotide sequence ID" value="NZ_CP128400.1"/>
</dbReference>
<evidence type="ECO:0000313" key="4">
    <source>
        <dbReference type="EMBL" id="WJW68593.1"/>
    </source>
</evidence>